<dbReference type="WBParaSite" id="TCONS_00016845.p1">
    <property type="protein sequence ID" value="TCONS_00016845.p1"/>
    <property type="gene ID" value="XLOC_011485"/>
</dbReference>
<evidence type="ECO:0000313" key="1">
    <source>
        <dbReference type="Proteomes" id="UP000035681"/>
    </source>
</evidence>
<dbReference type="InterPro" id="IPR036691">
    <property type="entry name" value="Endo/exonu/phosph_ase_sf"/>
</dbReference>
<name>A0A0K0EMS7_STRER</name>
<dbReference type="AlphaFoldDB" id="A0A0K0EMS7"/>
<sequence length="184" mass="20955">MINKCNSLYAYIMCGDFNIQPYSKMYNFILGDQSEYIFNETTSSEKTPTESTKTSTFSNNNSNRKHVIEFDYIITDEKKEDYRNNFIHCLPFASVYKHYTGEPRELEISTYNTCGASNPDYIFYGVANTIISEDIVFVNETSTLSLLGRLTLPSASKIAQNLGPMPNSITSSDHLLLLAHFQMK</sequence>
<dbReference type="Proteomes" id="UP000035681">
    <property type="component" value="Unplaced"/>
</dbReference>
<protein>
    <submittedName>
        <fullName evidence="3">Col_cuticle_N domain-containing protein</fullName>
    </submittedName>
    <submittedName>
        <fullName evidence="2">Endo/exonuclease/phosphatase domain-containing protein</fullName>
    </submittedName>
</protein>
<dbReference type="PANTHER" id="PTHR12121">
    <property type="entry name" value="CARBON CATABOLITE REPRESSOR PROTEIN 4"/>
    <property type="match status" value="1"/>
</dbReference>
<dbReference type="PANTHER" id="PTHR12121:SF34">
    <property type="entry name" value="PROTEIN ANGEL"/>
    <property type="match status" value="1"/>
</dbReference>
<organism evidence="2">
    <name type="scientific">Strongyloides stercoralis</name>
    <name type="common">Threadworm</name>
    <dbReference type="NCBI Taxonomy" id="6248"/>
    <lineage>
        <taxon>Eukaryota</taxon>
        <taxon>Metazoa</taxon>
        <taxon>Ecdysozoa</taxon>
        <taxon>Nematoda</taxon>
        <taxon>Chromadorea</taxon>
        <taxon>Rhabditida</taxon>
        <taxon>Tylenchina</taxon>
        <taxon>Panagrolaimomorpha</taxon>
        <taxon>Strongyloidoidea</taxon>
        <taxon>Strongyloididae</taxon>
        <taxon>Strongyloides</taxon>
    </lineage>
</organism>
<accession>A0A0K0EMS7</accession>
<evidence type="ECO:0000313" key="2">
    <source>
        <dbReference type="WBParaSite" id="SSTP_0001076800.1"/>
    </source>
</evidence>
<dbReference type="InterPro" id="IPR050410">
    <property type="entry name" value="CCR4/nocturin_mRNA_transcr"/>
</dbReference>
<dbReference type="GO" id="GO:0000175">
    <property type="term" value="F:3'-5'-RNA exonuclease activity"/>
    <property type="evidence" value="ECO:0007669"/>
    <property type="project" value="TreeGrafter"/>
</dbReference>
<proteinExistence type="predicted"/>
<evidence type="ECO:0000313" key="3">
    <source>
        <dbReference type="WBParaSite" id="TCONS_00016845.p1"/>
    </source>
</evidence>
<keyword evidence="1" id="KW-1185">Reference proteome</keyword>
<dbReference type="Gene3D" id="3.60.10.10">
    <property type="entry name" value="Endonuclease/exonuclease/phosphatase"/>
    <property type="match status" value="1"/>
</dbReference>
<dbReference type="WBParaSite" id="SSTP_0001076800.1">
    <property type="protein sequence ID" value="SSTP_0001076800.1"/>
    <property type="gene ID" value="SSTP_0001076800"/>
</dbReference>
<dbReference type="SUPFAM" id="SSF56219">
    <property type="entry name" value="DNase I-like"/>
    <property type="match status" value="1"/>
</dbReference>
<reference evidence="2" key="1">
    <citation type="submission" date="2015-08" db="UniProtKB">
        <authorList>
            <consortium name="WormBaseParasite"/>
        </authorList>
    </citation>
    <scope>IDENTIFICATION</scope>
</reference>